<dbReference type="Pfam" id="PF00296">
    <property type="entry name" value="Bac_luciferase"/>
    <property type="match status" value="1"/>
</dbReference>
<comment type="caution">
    <text evidence="7">The sequence shown here is derived from an EMBL/GenBank/DDBJ whole genome shotgun (WGS) entry which is preliminary data.</text>
</comment>
<dbReference type="Gene3D" id="3.20.20.30">
    <property type="entry name" value="Luciferase-like domain"/>
    <property type="match status" value="1"/>
</dbReference>
<reference evidence="8" key="1">
    <citation type="journal article" date="2019" name="Int. J. Syst. Evol. Microbiol.">
        <title>The Global Catalogue of Microorganisms (GCM) 10K type strain sequencing project: providing services to taxonomists for standard genome sequencing and annotation.</title>
        <authorList>
            <consortium name="The Broad Institute Genomics Platform"/>
            <consortium name="The Broad Institute Genome Sequencing Center for Infectious Disease"/>
            <person name="Wu L."/>
            <person name="Ma J."/>
        </authorList>
    </citation>
    <scope>NUCLEOTIDE SEQUENCE [LARGE SCALE GENOMIC DNA]</scope>
    <source>
        <strain evidence="8">JCM 18956</strain>
    </source>
</reference>
<dbReference type="PANTHER" id="PTHR30011">
    <property type="entry name" value="ALKANESULFONATE MONOOXYGENASE-RELATED"/>
    <property type="match status" value="1"/>
</dbReference>
<keyword evidence="3" id="KW-0560">Oxidoreductase</keyword>
<keyword evidence="8" id="KW-1185">Reference proteome</keyword>
<protein>
    <submittedName>
        <fullName evidence="7">LLM class flavin-dependent oxidoreductase</fullName>
    </submittedName>
</protein>
<dbReference type="EMBL" id="BAABLM010000002">
    <property type="protein sequence ID" value="GAA4672271.1"/>
    <property type="molecule type" value="Genomic_DNA"/>
</dbReference>
<evidence type="ECO:0000256" key="3">
    <source>
        <dbReference type="ARBA" id="ARBA00023002"/>
    </source>
</evidence>
<keyword evidence="1" id="KW-0285">Flavoprotein</keyword>
<evidence type="ECO:0000256" key="1">
    <source>
        <dbReference type="ARBA" id="ARBA00022630"/>
    </source>
</evidence>
<keyword evidence="2" id="KW-0288">FMN</keyword>
<dbReference type="InterPro" id="IPR051260">
    <property type="entry name" value="Diverse_substr_monoxygenases"/>
</dbReference>
<evidence type="ECO:0000313" key="8">
    <source>
        <dbReference type="Proteomes" id="UP001501295"/>
    </source>
</evidence>
<feature type="compositionally biased region" description="Low complexity" evidence="5">
    <location>
        <begin position="342"/>
        <end position="368"/>
    </location>
</feature>
<dbReference type="InterPro" id="IPR011251">
    <property type="entry name" value="Luciferase-like_dom"/>
</dbReference>
<dbReference type="SUPFAM" id="SSF51679">
    <property type="entry name" value="Bacterial luciferase-like"/>
    <property type="match status" value="1"/>
</dbReference>
<gene>
    <name evidence="7" type="ORF">GCM10025780_15480</name>
</gene>
<sequence length="368" mass="38983">MLKMSSSARFGILLDLDGAGAHPAAWRVSRAEPAELLSARWIADATRDAERAGFTGVTFEDHPLPVETPTAVTARIDATLRASFTAPLTSAIGLVPVVQALYNEPFHVATQLASLDTASDGRAGAILGRDGDARIAARYGRTPLAPDQTAEELADVVEAIRRVWDTWEDDAVIRDARTGRYFDRAKVHYADFEGHRFSIKGPAILPRSPQGQLPLFAIDSSDGGGVAAPDADVLLVELEVALDRAGRTGAERVAELDAHIPWASTGRRRYVGDAAGLLALLTELAATTQGVRILPAVLDADLDEIGRAVLPELRRAGVFESPQVGATLRETLGLAPAENRYATAASTPAASTPAAQTTTTAPTQEATR</sequence>
<evidence type="ECO:0000313" key="7">
    <source>
        <dbReference type="EMBL" id="GAA4672271.1"/>
    </source>
</evidence>
<organism evidence="7 8">
    <name type="scientific">Frondihabitans cladoniiphilus</name>
    <dbReference type="NCBI Taxonomy" id="715785"/>
    <lineage>
        <taxon>Bacteria</taxon>
        <taxon>Bacillati</taxon>
        <taxon>Actinomycetota</taxon>
        <taxon>Actinomycetes</taxon>
        <taxon>Micrococcales</taxon>
        <taxon>Microbacteriaceae</taxon>
        <taxon>Frondihabitans</taxon>
    </lineage>
</organism>
<dbReference type="PANTHER" id="PTHR30011:SF16">
    <property type="entry name" value="C2H2 FINGER DOMAIN TRANSCRIPTION FACTOR (EUROFUNG)-RELATED"/>
    <property type="match status" value="1"/>
</dbReference>
<dbReference type="InterPro" id="IPR036661">
    <property type="entry name" value="Luciferase-like_sf"/>
</dbReference>
<proteinExistence type="predicted"/>
<dbReference type="Proteomes" id="UP001501295">
    <property type="component" value="Unassembled WGS sequence"/>
</dbReference>
<keyword evidence="4" id="KW-0503">Monooxygenase</keyword>
<evidence type="ECO:0000256" key="4">
    <source>
        <dbReference type="ARBA" id="ARBA00023033"/>
    </source>
</evidence>
<feature type="region of interest" description="Disordered" evidence="5">
    <location>
        <begin position="339"/>
        <end position="368"/>
    </location>
</feature>
<evidence type="ECO:0000259" key="6">
    <source>
        <dbReference type="Pfam" id="PF00296"/>
    </source>
</evidence>
<evidence type="ECO:0000256" key="2">
    <source>
        <dbReference type="ARBA" id="ARBA00022643"/>
    </source>
</evidence>
<evidence type="ECO:0000256" key="5">
    <source>
        <dbReference type="SAM" id="MobiDB-lite"/>
    </source>
</evidence>
<name>A0ABP8VTH7_9MICO</name>
<feature type="domain" description="Luciferase-like" evidence="6">
    <location>
        <begin position="37"/>
        <end position="249"/>
    </location>
</feature>
<accession>A0ABP8VTH7</accession>